<dbReference type="Proteomes" id="UP000272025">
    <property type="component" value="Unassembled WGS sequence"/>
</dbReference>
<evidence type="ECO:0000313" key="2">
    <source>
        <dbReference type="EMBL" id="ROT35293.1"/>
    </source>
</evidence>
<proteinExistence type="predicted"/>
<evidence type="ECO:0000313" key="3">
    <source>
        <dbReference type="Proteomes" id="UP000272025"/>
    </source>
</evidence>
<dbReference type="Pfam" id="PF13093">
    <property type="entry name" value="FTA4"/>
    <property type="match status" value="1"/>
</dbReference>
<feature type="region of interest" description="Disordered" evidence="1">
    <location>
        <begin position="242"/>
        <end position="277"/>
    </location>
</feature>
<dbReference type="InterPro" id="IPR025207">
    <property type="entry name" value="Sim4_Fta4"/>
</dbReference>
<keyword evidence="3" id="KW-1185">Reference proteome</keyword>
<dbReference type="RefSeq" id="XP_028463099.1">
    <property type="nucleotide sequence ID" value="XM_028613623.1"/>
</dbReference>
<dbReference type="OrthoDB" id="21214at2759"/>
<sequence>MASRQDPLTVTAIKQSFIDAQTRLLSQPPRPSGAWRAHNAASEDPLPGPALDDALLRLDQTIAQHARRVYPPQSTRLVAEQIDRLYQTEAERRDRARDASHDELGVPSSAADLTSDEILSSLPATWPIPKEAESLHPQAKRYADLAARLSTLADARSQARARLARLRRAHAALRPFAAPADDHEAAPPTAGRSDGRDHGNSAIQQNLVTRDGDVERELARMRLLLARVSGRVAALPSPLLAPAASSTSVVPGDDVSMEMDFPAQEESRKVDELLGRF</sequence>
<organism evidence="2 3">
    <name type="scientific">Sodiomyces alkalinus (strain CBS 110278 / VKM F-3762 / F11)</name>
    <name type="common">Alkaliphilic filamentous fungus</name>
    <dbReference type="NCBI Taxonomy" id="1314773"/>
    <lineage>
        <taxon>Eukaryota</taxon>
        <taxon>Fungi</taxon>
        <taxon>Dikarya</taxon>
        <taxon>Ascomycota</taxon>
        <taxon>Pezizomycotina</taxon>
        <taxon>Sordariomycetes</taxon>
        <taxon>Hypocreomycetidae</taxon>
        <taxon>Glomerellales</taxon>
        <taxon>Plectosphaerellaceae</taxon>
        <taxon>Sodiomyces</taxon>
    </lineage>
</organism>
<evidence type="ECO:0008006" key="4">
    <source>
        <dbReference type="Google" id="ProtNLM"/>
    </source>
</evidence>
<protein>
    <recommendedName>
        <fullName evidence="4">Kinetochore protein fta4</fullName>
    </recommendedName>
</protein>
<reference evidence="2 3" key="1">
    <citation type="journal article" date="2018" name="Mol. Ecol.">
        <title>The obligate alkalophilic soda-lake fungus Sodiomyces alkalinus has shifted to a protein diet.</title>
        <authorList>
            <person name="Grum-Grzhimaylo A.A."/>
            <person name="Falkoski D.L."/>
            <person name="van den Heuvel J."/>
            <person name="Valero-Jimenez C.A."/>
            <person name="Min B."/>
            <person name="Choi I.G."/>
            <person name="Lipzen A."/>
            <person name="Daum C.G."/>
            <person name="Aanen D.K."/>
            <person name="Tsang A."/>
            <person name="Henrissat B."/>
            <person name="Bilanenko E.N."/>
            <person name="de Vries R.P."/>
            <person name="van Kan J.A.L."/>
            <person name="Grigoriev I.V."/>
            <person name="Debets A.J.M."/>
        </authorList>
    </citation>
    <scope>NUCLEOTIDE SEQUENCE [LARGE SCALE GENOMIC DNA]</scope>
    <source>
        <strain evidence="2 3">F11</strain>
    </source>
</reference>
<dbReference type="GeneID" id="39582101"/>
<dbReference type="PANTHER" id="PTHR42040:SF1">
    <property type="entry name" value="INNER KINETOCHORE SUBUNIT FTA4"/>
    <property type="match status" value="1"/>
</dbReference>
<feature type="region of interest" description="Disordered" evidence="1">
    <location>
        <begin position="176"/>
        <end position="209"/>
    </location>
</feature>
<dbReference type="STRING" id="1314773.A0A3N2PL93"/>
<feature type="region of interest" description="Disordered" evidence="1">
    <location>
        <begin position="25"/>
        <end position="46"/>
    </location>
</feature>
<name>A0A3N2PL93_SODAK</name>
<evidence type="ECO:0000256" key="1">
    <source>
        <dbReference type="SAM" id="MobiDB-lite"/>
    </source>
</evidence>
<dbReference type="AlphaFoldDB" id="A0A3N2PL93"/>
<dbReference type="GO" id="GO:0031511">
    <property type="term" value="C:Mis6-Sim4 complex"/>
    <property type="evidence" value="ECO:0007669"/>
    <property type="project" value="InterPro"/>
</dbReference>
<gene>
    <name evidence="2" type="ORF">SODALDRAFT_353027</name>
</gene>
<dbReference type="PANTHER" id="PTHR42040">
    <property type="entry name" value="INNER KINETOCHORE SUBUNIT FTA4"/>
    <property type="match status" value="1"/>
</dbReference>
<accession>A0A3N2PL93</accession>
<feature type="compositionally biased region" description="Basic and acidic residues" evidence="1">
    <location>
        <begin position="265"/>
        <end position="277"/>
    </location>
</feature>
<dbReference type="EMBL" id="ML119061">
    <property type="protein sequence ID" value="ROT35293.1"/>
    <property type="molecule type" value="Genomic_DNA"/>
</dbReference>